<reference evidence="2" key="1">
    <citation type="journal article" date="2020" name="Nature">
        <title>Giant virus diversity and host interactions through global metagenomics.</title>
        <authorList>
            <person name="Schulz F."/>
            <person name="Roux S."/>
            <person name="Paez-Espino D."/>
            <person name="Jungbluth S."/>
            <person name="Walsh D.A."/>
            <person name="Denef V.J."/>
            <person name="McMahon K.D."/>
            <person name="Konstantinidis K.T."/>
            <person name="Eloe-Fadrosh E.A."/>
            <person name="Kyrpides N.C."/>
            <person name="Woyke T."/>
        </authorList>
    </citation>
    <scope>NUCLEOTIDE SEQUENCE</scope>
    <source>
        <strain evidence="2">GVMAG-M-3300009182-78</strain>
    </source>
</reference>
<dbReference type="InterPro" id="IPR010982">
    <property type="entry name" value="Lambda_DNA-bd_dom_sf"/>
</dbReference>
<organism evidence="2">
    <name type="scientific">viral metagenome</name>
    <dbReference type="NCBI Taxonomy" id="1070528"/>
    <lineage>
        <taxon>unclassified sequences</taxon>
        <taxon>metagenomes</taxon>
        <taxon>organismal metagenomes</taxon>
    </lineage>
</organism>
<name>A0A6C0B0A8_9ZZZZ</name>
<proteinExistence type="predicted"/>
<sequence>MQDWKTVTLNKMGTKQVKPVGPQINPLEKRARLLDAYNAGPAPKIEKVSPEDKRDITQLRILKRMTQSELDKQLNLKKDTIKTIENGTHEKNKQLIQKIKAFLTKV</sequence>
<evidence type="ECO:0000259" key="1">
    <source>
        <dbReference type="Pfam" id="PF01381"/>
    </source>
</evidence>
<dbReference type="AlphaFoldDB" id="A0A6C0B0A8"/>
<accession>A0A6C0B0A8</accession>
<dbReference type="EMBL" id="MN739042">
    <property type="protein sequence ID" value="QHS85201.1"/>
    <property type="molecule type" value="Genomic_DNA"/>
</dbReference>
<dbReference type="Pfam" id="PF01381">
    <property type="entry name" value="HTH_3"/>
    <property type="match status" value="1"/>
</dbReference>
<dbReference type="Gene3D" id="1.10.260.40">
    <property type="entry name" value="lambda repressor-like DNA-binding domains"/>
    <property type="match status" value="1"/>
</dbReference>
<evidence type="ECO:0000313" key="2">
    <source>
        <dbReference type="EMBL" id="QHS85201.1"/>
    </source>
</evidence>
<feature type="domain" description="HTH cro/C1-type" evidence="1">
    <location>
        <begin position="58"/>
        <end position="99"/>
    </location>
</feature>
<protein>
    <recommendedName>
        <fullName evidence="1">HTH cro/C1-type domain-containing protein</fullName>
    </recommendedName>
</protein>
<dbReference type="SUPFAM" id="SSF47413">
    <property type="entry name" value="lambda repressor-like DNA-binding domains"/>
    <property type="match status" value="1"/>
</dbReference>
<dbReference type="InterPro" id="IPR001387">
    <property type="entry name" value="Cro/C1-type_HTH"/>
</dbReference>
<dbReference type="CDD" id="cd00093">
    <property type="entry name" value="HTH_XRE"/>
    <property type="match status" value="1"/>
</dbReference>
<dbReference type="GO" id="GO:0003677">
    <property type="term" value="F:DNA binding"/>
    <property type="evidence" value="ECO:0007669"/>
    <property type="project" value="InterPro"/>
</dbReference>